<keyword evidence="3" id="KW-0731">Sigma factor</keyword>
<organism evidence="7 8">
    <name type="scientific">Bacillus salitolerans</name>
    <dbReference type="NCBI Taxonomy" id="1437434"/>
    <lineage>
        <taxon>Bacteria</taxon>
        <taxon>Bacillati</taxon>
        <taxon>Bacillota</taxon>
        <taxon>Bacilli</taxon>
        <taxon>Bacillales</taxon>
        <taxon>Bacillaceae</taxon>
        <taxon>Bacillus</taxon>
    </lineage>
</organism>
<dbReference type="Pfam" id="PF04542">
    <property type="entry name" value="Sigma70_r2"/>
    <property type="match status" value="1"/>
</dbReference>
<dbReference type="InterPro" id="IPR013325">
    <property type="entry name" value="RNA_pol_sigma_r2"/>
</dbReference>
<feature type="domain" description="RNA polymerase sigma factor 70 region 4 type 2" evidence="6">
    <location>
        <begin position="174"/>
        <end position="220"/>
    </location>
</feature>
<dbReference type="PANTHER" id="PTHR43133">
    <property type="entry name" value="RNA POLYMERASE ECF-TYPE SIGMA FACTO"/>
    <property type="match status" value="1"/>
</dbReference>
<dbReference type="SUPFAM" id="SSF88659">
    <property type="entry name" value="Sigma3 and sigma4 domains of RNA polymerase sigma factors"/>
    <property type="match status" value="1"/>
</dbReference>
<evidence type="ECO:0000259" key="6">
    <source>
        <dbReference type="Pfam" id="PF08281"/>
    </source>
</evidence>
<keyword evidence="8" id="KW-1185">Reference proteome</keyword>
<evidence type="ECO:0000256" key="1">
    <source>
        <dbReference type="ARBA" id="ARBA00010641"/>
    </source>
</evidence>
<evidence type="ECO:0000256" key="3">
    <source>
        <dbReference type="ARBA" id="ARBA00023082"/>
    </source>
</evidence>
<dbReference type="Gene3D" id="1.10.1740.10">
    <property type="match status" value="1"/>
</dbReference>
<reference evidence="8" key="1">
    <citation type="journal article" date="2019" name="Int. J. Syst. Evol. Microbiol.">
        <title>The Global Catalogue of Microorganisms (GCM) 10K type strain sequencing project: providing services to taxonomists for standard genome sequencing and annotation.</title>
        <authorList>
            <consortium name="The Broad Institute Genomics Platform"/>
            <consortium name="The Broad Institute Genome Sequencing Center for Infectious Disease"/>
            <person name="Wu L."/>
            <person name="Ma J."/>
        </authorList>
    </citation>
    <scope>NUCLEOTIDE SEQUENCE [LARGE SCALE GENOMIC DNA]</scope>
    <source>
        <strain evidence="8">CCUG 49339</strain>
    </source>
</reference>
<evidence type="ECO:0000256" key="2">
    <source>
        <dbReference type="ARBA" id="ARBA00023015"/>
    </source>
</evidence>
<dbReference type="PANTHER" id="PTHR43133:SF51">
    <property type="entry name" value="RNA POLYMERASE SIGMA FACTOR"/>
    <property type="match status" value="1"/>
</dbReference>
<dbReference type="EMBL" id="JBHUEM010000051">
    <property type="protein sequence ID" value="MFD1738882.1"/>
    <property type="molecule type" value="Genomic_DNA"/>
</dbReference>
<evidence type="ECO:0000259" key="5">
    <source>
        <dbReference type="Pfam" id="PF04542"/>
    </source>
</evidence>
<dbReference type="SUPFAM" id="SSF88946">
    <property type="entry name" value="Sigma2 domain of RNA polymerase sigma factors"/>
    <property type="match status" value="1"/>
</dbReference>
<name>A0ABW4LWU1_9BACI</name>
<dbReference type="InterPro" id="IPR013324">
    <property type="entry name" value="RNA_pol_sigma_r3/r4-like"/>
</dbReference>
<gene>
    <name evidence="7" type="ORF">ACFSCX_20420</name>
</gene>
<sequence length="253" mass="29444">MKEGDEYSIITQIQDVLTDRMAVKKSLLVEQARKGNQEAFNELVRLHRAKAQGWAYSVTKDTYLAEDIVQEALFRAFLKLGTLLDINKFTPWLKQIVRNQAYMKVRRADHKLESTFTSLQLESGSARSSLSSMDWADIDQILSYISRRASERTIDGDPEEHMMRLSVIEGICSLLQCLSKREKEFFEAYFFEDLSPDEIAELFNTTKANVYTTISRSRVKVQKERIRICIHHYVQRKTDRGAVKRRILIKPEI</sequence>
<dbReference type="InterPro" id="IPR039425">
    <property type="entry name" value="RNA_pol_sigma-70-like"/>
</dbReference>
<evidence type="ECO:0000313" key="7">
    <source>
        <dbReference type="EMBL" id="MFD1738882.1"/>
    </source>
</evidence>
<dbReference type="InterPro" id="IPR036388">
    <property type="entry name" value="WH-like_DNA-bd_sf"/>
</dbReference>
<dbReference type="Gene3D" id="1.10.10.10">
    <property type="entry name" value="Winged helix-like DNA-binding domain superfamily/Winged helix DNA-binding domain"/>
    <property type="match status" value="1"/>
</dbReference>
<dbReference type="Pfam" id="PF08281">
    <property type="entry name" value="Sigma70_r4_2"/>
    <property type="match status" value="1"/>
</dbReference>
<protein>
    <submittedName>
        <fullName evidence="7">RNA polymerase sigma factor</fullName>
    </submittedName>
</protein>
<evidence type="ECO:0000256" key="4">
    <source>
        <dbReference type="ARBA" id="ARBA00023163"/>
    </source>
</evidence>
<keyword evidence="4" id="KW-0804">Transcription</keyword>
<dbReference type="InterPro" id="IPR014284">
    <property type="entry name" value="RNA_pol_sigma-70_dom"/>
</dbReference>
<accession>A0ABW4LWU1</accession>
<dbReference type="InterPro" id="IPR013249">
    <property type="entry name" value="RNA_pol_sigma70_r4_t2"/>
</dbReference>
<feature type="domain" description="RNA polymerase sigma-70 region 2" evidence="5">
    <location>
        <begin position="43"/>
        <end position="109"/>
    </location>
</feature>
<evidence type="ECO:0000313" key="8">
    <source>
        <dbReference type="Proteomes" id="UP001597214"/>
    </source>
</evidence>
<keyword evidence="2" id="KW-0805">Transcription regulation</keyword>
<dbReference type="InterPro" id="IPR007627">
    <property type="entry name" value="RNA_pol_sigma70_r2"/>
</dbReference>
<comment type="similarity">
    <text evidence="1">Belongs to the sigma-70 factor family. ECF subfamily.</text>
</comment>
<dbReference type="NCBIfam" id="TIGR02937">
    <property type="entry name" value="sigma70-ECF"/>
    <property type="match status" value="1"/>
</dbReference>
<comment type="caution">
    <text evidence="7">The sequence shown here is derived from an EMBL/GenBank/DDBJ whole genome shotgun (WGS) entry which is preliminary data.</text>
</comment>
<dbReference type="Proteomes" id="UP001597214">
    <property type="component" value="Unassembled WGS sequence"/>
</dbReference>
<dbReference type="RefSeq" id="WP_377930105.1">
    <property type="nucleotide sequence ID" value="NZ_JBHUEM010000051.1"/>
</dbReference>
<proteinExistence type="inferred from homology"/>